<dbReference type="InterPro" id="IPR019557">
    <property type="entry name" value="AminoTfrase-like_pln_mobile"/>
</dbReference>
<proteinExistence type="predicted"/>
<keyword evidence="4" id="KW-1185">Reference proteome</keyword>
<evidence type="ECO:0000256" key="1">
    <source>
        <dbReference type="SAM" id="MobiDB-lite"/>
    </source>
</evidence>
<dbReference type="GO" id="GO:0010073">
    <property type="term" value="P:meristem maintenance"/>
    <property type="evidence" value="ECO:0007669"/>
    <property type="project" value="InterPro"/>
</dbReference>
<evidence type="ECO:0000259" key="2">
    <source>
        <dbReference type="Pfam" id="PF10536"/>
    </source>
</evidence>
<organism evidence="3 4">
    <name type="scientific">Actinidia rufa</name>
    <dbReference type="NCBI Taxonomy" id="165716"/>
    <lineage>
        <taxon>Eukaryota</taxon>
        <taxon>Viridiplantae</taxon>
        <taxon>Streptophyta</taxon>
        <taxon>Embryophyta</taxon>
        <taxon>Tracheophyta</taxon>
        <taxon>Spermatophyta</taxon>
        <taxon>Magnoliopsida</taxon>
        <taxon>eudicotyledons</taxon>
        <taxon>Gunneridae</taxon>
        <taxon>Pentapetalae</taxon>
        <taxon>asterids</taxon>
        <taxon>Ericales</taxon>
        <taxon>Actinidiaceae</taxon>
        <taxon>Actinidia</taxon>
    </lineage>
</organism>
<dbReference type="Proteomes" id="UP000585474">
    <property type="component" value="Unassembled WGS sequence"/>
</dbReference>
<dbReference type="PANTHER" id="PTHR46033">
    <property type="entry name" value="PROTEIN MAIN-LIKE 2"/>
    <property type="match status" value="1"/>
</dbReference>
<evidence type="ECO:0000313" key="4">
    <source>
        <dbReference type="Proteomes" id="UP000585474"/>
    </source>
</evidence>
<reference evidence="3 4" key="1">
    <citation type="submission" date="2019-07" db="EMBL/GenBank/DDBJ databases">
        <title>De Novo Assembly of kiwifruit Actinidia rufa.</title>
        <authorList>
            <person name="Sugita-Konishi S."/>
            <person name="Sato K."/>
            <person name="Mori E."/>
            <person name="Abe Y."/>
            <person name="Kisaki G."/>
            <person name="Hamano K."/>
            <person name="Suezawa K."/>
            <person name="Otani M."/>
            <person name="Fukuda T."/>
            <person name="Manabe T."/>
            <person name="Gomi K."/>
            <person name="Tabuchi M."/>
            <person name="Akimitsu K."/>
            <person name="Kataoka I."/>
        </authorList>
    </citation>
    <scope>NUCLEOTIDE SEQUENCE [LARGE SCALE GENOMIC DNA]</scope>
    <source>
        <strain evidence="4">cv. Fuchu</strain>
    </source>
</reference>
<feature type="region of interest" description="Disordered" evidence="1">
    <location>
        <begin position="283"/>
        <end position="315"/>
    </location>
</feature>
<sequence length="315" mass="34509">MDPGPANHSLLTLQGVHHSSDVWRREVQGPSEFVVIKVCRVEAILKQTIRLHARVLRWRLETHAFYMTTREATITLQDVEVITRLLVDEPVTSLSLLLLVQTHPRPIYTSVWPPVERVTSGRISHPWLRDTFAGFDDAVVDCYARACIMLLMGAAIFSNRRTHAVGAGVGMAEIPSHCSAAPGGLSSAAWPSYEALAFPASCHARAHIRGTISPLICFTIVEGYHADRVTSLDADGTTRQLATMYEWMLSNIQRLHMGGPHDVVQIQQLFQLEAVVLGEAEAAGAVNPSQGDLPDEEADDVAEREHAAGEVNDAA</sequence>
<dbReference type="InterPro" id="IPR044824">
    <property type="entry name" value="MAIN-like"/>
</dbReference>
<name>A0A7J0G739_9ERIC</name>
<accession>A0A7J0G739</accession>
<gene>
    <name evidence="3" type="ORF">Acr_18g0007020</name>
</gene>
<dbReference type="EMBL" id="BJWL01000018">
    <property type="protein sequence ID" value="GFZ06532.1"/>
    <property type="molecule type" value="Genomic_DNA"/>
</dbReference>
<dbReference type="PANTHER" id="PTHR46033:SF8">
    <property type="entry name" value="PROTEIN MAINTENANCE OF MERISTEMS-LIKE"/>
    <property type="match status" value="1"/>
</dbReference>
<dbReference type="OrthoDB" id="1937804at2759"/>
<protein>
    <recommendedName>
        <fullName evidence="2">Aminotransferase-like plant mobile domain-containing protein</fullName>
    </recommendedName>
</protein>
<dbReference type="AlphaFoldDB" id="A0A7J0G739"/>
<evidence type="ECO:0000313" key="3">
    <source>
        <dbReference type="EMBL" id="GFZ06532.1"/>
    </source>
</evidence>
<dbReference type="Pfam" id="PF10536">
    <property type="entry name" value="PMD"/>
    <property type="match status" value="1"/>
</dbReference>
<comment type="caution">
    <text evidence="3">The sequence shown here is derived from an EMBL/GenBank/DDBJ whole genome shotgun (WGS) entry which is preliminary data.</text>
</comment>
<feature type="domain" description="Aminotransferase-like plant mobile" evidence="2">
    <location>
        <begin position="44"/>
        <end position="166"/>
    </location>
</feature>